<proteinExistence type="predicted"/>
<keyword evidence="3" id="KW-1185">Reference proteome</keyword>
<reference evidence="2 3" key="1">
    <citation type="submission" date="2023-06" db="EMBL/GenBank/DDBJ databases">
        <authorList>
            <person name="Zeman M."/>
            <person name="Kubasova T."/>
            <person name="Jahodarova E."/>
            <person name="Nykrynova M."/>
            <person name="Rychlik I."/>
        </authorList>
    </citation>
    <scope>NUCLEOTIDE SEQUENCE [LARGE SCALE GENOMIC DNA]</scope>
    <source>
        <strain evidence="2 3">ET4</strain>
    </source>
</reference>
<dbReference type="Proteomes" id="UP001228403">
    <property type="component" value="Unassembled WGS sequence"/>
</dbReference>
<protein>
    <submittedName>
        <fullName evidence="2">Lipocalin family protein</fullName>
    </submittedName>
</protein>
<gene>
    <name evidence="2" type="ORF">QUW02_07190</name>
</gene>
<evidence type="ECO:0000313" key="3">
    <source>
        <dbReference type="Proteomes" id="UP001228403"/>
    </source>
</evidence>
<dbReference type="EMBL" id="JAUDCF010000013">
    <property type="protein sequence ID" value="MDM8145706.1"/>
    <property type="molecule type" value="Genomic_DNA"/>
</dbReference>
<feature type="domain" description="Lipocalin-like" evidence="1">
    <location>
        <begin position="24"/>
        <end position="116"/>
    </location>
</feature>
<dbReference type="Gene3D" id="2.40.128.280">
    <property type="match status" value="1"/>
</dbReference>
<reference evidence="3" key="2">
    <citation type="submission" date="2023-07" db="EMBL/GenBank/DDBJ databases">
        <title>Identification and characterization of horizontal gene transfer across gut microbiota members of farm animals based on homology search.</title>
        <authorList>
            <person name="Schwarzerova J."/>
            <person name="Nykrynova M."/>
            <person name="Jureckova K."/>
            <person name="Cejkova D."/>
            <person name="Rychlik I."/>
        </authorList>
    </citation>
    <scope>NUCLEOTIDE SEQUENCE [LARGE SCALE GENOMIC DNA]</scope>
    <source>
        <strain evidence="3">ET4</strain>
    </source>
</reference>
<dbReference type="Pfam" id="PF12702">
    <property type="entry name" value="Lipocalin_3"/>
    <property type="match status" value="1"/>
</dbReference>
<name>A0ABT7U5A1_9BACE</name>
<sequence length="117" mass="13115">MKNLFWIGFCTFTVVCGLSSCQSEAELTGTWLEPVPGIENMQQGFCLEKNGKASSVNMATLQYQSWKQDGKKLLLQGVSIGNGTSFEFTDTMNIEKITEDSLILKRGNFSLKYKKQK</sequence>
<dbReference type="InterPro" id="IPR024311">
    <property type="entry name" value="Lipocalin-like"/>
</dbReference>
<accession>A0ABT7U5A1</accession>
<comment type="caution">
    <text evidence="2">The sequence shown here is derived from an EMBL/GenBank/DDBJ whole genome shotgun (WGS) entry which is preliminary data.</text>
</comment>
<dbReference type="PROSITE" id="PS51257">
    <property type="entry name" value="PROKAR_LIPOPROTEIN"/>
    <property type="match status" value="1"/>
</dbReference>
<organism evidence="2 3">
    <name type="scientific">Bacteroides eggerthii</name>
    <dbReference type="NCBI Taxonomy" id="28111"/>
    <lineage>
        <taxon>Bacteria</taxon>
        <taxon>Pseudomonadati</taxon>
        <taxon>Bacteroidota</taxon>
        <taxon>Bacteroidia</taxon>
        <taxon>Bacteroidales</taxon>
        <taxon>Bacteroidaceae</taxon>
        <taxon>Bacteroides</taxon>
    </lineage>
</organism>
<evidence type="ECO:0000259" key="1">
    <source>
        <dbReference type="Pfam" id="PF12702"/>
    </source>
</evidence>
<evidence type="ECO:0000313" key="2">
    <source>
        <dbReference type="EMBL" id="MDM8145706.1"/>
    </source>
</evidence>